<dbReference type="EMBL" id="CP119083">
    <property type="protein sequence ID" value="WEF34315.1"/>
    <property type="molecule type" value="Genomic_DNA"/>
</dbReference>
<feature type="signal peptide" evidence="3">
    <location>
        <begin position="1"/>
        <end position="20"/>
    </location>
</feature>
<accession>A0ABY8BEP3</accession>
<keyword evidence="2" id="KW-0812">Transmembrane</keyword>
<keyword evidence="2" id="KW-1133">Transmembrane helix</keyword>
<name>A0ABY8BEP3_9BURK</name>
<reference evidence="4 5" key="1">
    <citation type="submission" date="2023-02" db="EMBL/GenBank/DDBJ databases">
        <title>Gemone sequence of Telluria chitinolytica ACM 3522T.</title>
        <authorList>
            <person name="Frediansyah A."/>
            <person name="Miess H."/>
            <person name="Gross H."/>
        </authorList>
    </citation>
    <scope>NUCLEOTIDE SEQUENCE [LARGE SCALE GENOMIC DNA]</scope>
    <source>
        <strain evidence="4 5">ACM 3522</strain>
    </source>
</reference>
<evidence type="ECO:0000313" key="4">
    <source>
        <dbReference type="EMBL" id="WEF34315.1"/>
    </source>
</evidence>
<keyword evidence="2" id="KW-0472">Membrane</keyword>
<evidence type="ECO:0000256" key="1">
    <source>
        <dbReference type="SAM" id="MobiDB-lite"/>
    </source>
</evidence>
<feature type="chain" id="PRO_5046722948" evidence="3">
    <location>
        <begin position="21"/>
        <end position="979"/>
    </location>
</feature>
<dbReference type="Proteomes" id="UP001216510">
    <property type="component" value="Chromosome"/>
</dbReference>
<evidence type="ECO:0000256" key="2">
    <source>
        <dbReference type="SAM" id="Phobius"/>
    </source>
</evidence>
<proteinExistence type="predicted"/>
<organism evidence="4 5">
    <name type="scientific">Pseudoduganella chitinolytica</name>
    <dbReference type="NCBI Taxonomy" id="34070"/>
    <lineage>
        <taxon>Bacteria</taxon>
        <taxon>Pseudomonadati</taxon>
        <taxon>Pseudomonadota</taxon>
        <taxon>Betaproteobacteria</taxon>
        <taxon>Burkholderiales</taxon>
        <taxon>Oxalobacteraceae</taxon>
        <taxon>Telluria group</taxon>
        <taxon>Pseudoduganella</taxon>
    </lineage>
</organism>
<feature type="transmembrane region" description="Helical" evidence="2">
    <location>
        <begin position="916"/>
        <end position="940"/>
    </location>
</feature>
<gene>
    <name evidence="4" type="ORF">PX653_05950</name>
</gene>
<feature type="transmembrane region" description="Helical" evidence="2">
    <location>
        <begin position="884"/>
        <end position="904"/>
    </location>
</feature>
<keyword evidence="3" id="KW-0732">Signal</keyword>
<feature type="transmembrane region" description="Helical" evidence="2">
    <location>
        <begin position="952"/>
        <end position="971"/>
    </location>
</feature>
<feature type="region of interest" description="Disordered" evidence="1">
    <location>
        <begin position="56"/>
        <end position="84"/>
    </location>
</feature>
<protein>
    <submittedName>
        <fullName evidence="4">Uncharacterized protein</fullName>
    </submittedName>
</protein>
<dbReference type="RefSeq" id="WP_277416994.1">
    <property type="nucleotide sequence ID" value="NZ_CP119083.1"/>
</dbReference>
<evidence type="ECO:0000313" key="5">
    <source>
        <dbReference type="Proteomes" id="UP001216510"/>
    </source>
</evidence>
<evidence type="ECO:0000256" key="3">
    <source>
        <dbReference type="SAM" id="SignalP"/>
    </source>
</evidence>
<keyword evidence="5" id="KW-1185">Reference proteome</keyword>
<feature type="compositionally biased region" description="Low complexity" evidence="1">
    <location>
        <begin position="60"/>
        <end position="77"/>
    </location>
</feature>
<sequence>MKPHLIALLAATLAPMLALALGQEAPPEPVSSPGRAVTAPVAVVAAPVAGPVTPPAALRPVPSHPAAPAAQASVAKPPATPSERRARAARIDALEAAVRQRLASPAAERIFRKYNATHGRQIQHHLADVYGKEPAFVADAGGVGRPLGDSIVGPVTLRWLGRFCADYGIVASDPQFEQEVVASLEQVAAIARAHPDWQNILFSADFEAWINEQPSPQRIRNLKIRRSGAAAQVNALIEQYLQARRPAAAAAPMNSSPIEVTYVYDPRQPAAVADFAAIAQRLQGLVGRAPADEAWFVDDVREAMGGMALSTETLHLIKRYAQVDVYMVRPALIVRLRKEGLGDTLVTTIQEQMGGIEFGTVQEFVDALDVVADASDDPQAIRDKARWLVREARFPRYRVPATLAADLAADAPLEAPLAALFAGIANIDYPTKALFDKALQFQVQRALHMCPQPRGASPFPLDDTHFEALALLPPVHDDIFARIRQLRAARNCSAEQLMEADALAYQAYRLVAPRLDRKMRLEAWHAASVEKKRASSWAIANCRCGRPARQGMVYGFYPLWTQAGERQIDFGALTRIGLYGVNIDERGELRPPPRLSNHALPENLAELMVAAHRHRVAVDWVLGRSSWSTWAQHTPAQKKAFFRRLEQNIVDKLDQSNGRAHPALTRLASLGADRGATAGDGVVLYLRHFPAADKELFNEFVRSVWVRLQGMTPARSFALMVDYTELATPGPFEYRNLHALVSATNKIDAAVSFADSKDQLMNDMPILLVLPEPTQESKQNLRAGVQDVLHGTESLRLLRDFVPVVAYDGRHSQQLADDIVYVSENYFGIGFWPLPFASTQDGVGHNAGESSSIVRLLELYYQPNGDPLSRWDRTMSYLCPHRLWLRYVAWLALFVAAGVAWFYLRCRGCNERFDNSLVYSSVMVALMALPLLALFVLVLGDPVLEPYAPVLLVLYGTSGLVLAALVARYYFNKSRRKVP</sequence>